<dbReference type="KEGG" id="dic:Dpoa569_0001338"/>
<protein>
    <submittedName>
        <fullName evidence="4">Lytic transglycosylase domain-containing protein</fullName>
    </submittedName>
</protein>
<gene>
    <name evidence="4" type="ORF">Dpoa569_0001338</name>
</gene>
<dbReference type="OrthoDB" id="8019720at2"/>
<comment type="similarity">
    <text evidence="1">Belongs to the transglycosylase Slt family.</text>
</comment>
<dbReference type="Gene3D" id="1.10.530.10">
    <property type="match status" value="1"/>
</dbReference>
<evidence type="ECO:0000259" key="3">
    <source>
        <dbReference type="Pfam" id="PF01464"/>
    </source>
</evidence>
<dbReference type="SUPFAM" id="SSF53955">
    <property type="entry name" value="Lysozyme-like"/>
    <property type="match status" value="1"/>
</dbReference>
<feature type="domain" description="Transglycosylase SLT" evidence="3">
    <location>
        <begin position="453"/>
        <end position="549"/>
    </location>
</feature>
<keyword evidence="5" id="KW-1185">Reference proteome</keyword>
<dbReference type="STRING" id="568768.GCA_000406125_02519"/>
<evidence type="ECO:0000256" key="1">
    <source>
        <dbReference type="ARBA" id="ARBA00007734"/>
    </source>
</evidence>
<accession>A0A5B8IES8</accession>
<dbReference type="Pfam" id="PF01464">
    <property type="entry name" value="SLT"/>
    <property type="match status" value="1"/>
</dbReference>
<dbReference type="InterPro" id="IPR023346">
    <property type="entry name" value="Lysozyme-like_dom_sf"/>
</dbReference>
<dbReference type="Proteomes" id="UP000320591">
    <property type="component" value="Chromosome"/>
</dbReference>
<proteinExistence type="inferred from homology"/>
<dbReference type="EMBL" id="CP042220">
    <property type="protein sequence ID" value="QDX31941.1"/>
    <property type="molecule type" value="Genomic_DNA"/>
</dbReference>
<evidence type="ECO:0000313" key="5">
    <source>
        <dbReference type="Proteomes" id="UP000320591"/>
    </source>
</evidence>
<feature type="region of interest" description="Disordered" evidence="2">
    <location>
        <begin position="361"/>
        <end position="397"/>
    </location>
</feature>
<dbReference type="AlphaFoldDB" id="A0A5B8IES8"/>
<dbReference type="InterPro" id="IPR008258">
    <property type="entry name" value="Transglycosylase_SLT_dom_1"/>
</dbReference>
<dbReference type="PANTHER" id="PTHR37423:SF2">
    <property type="entry name" value="MEMBRANE-BOUND LYTIC MUREIN TRANSGLYCOSYLASE C"/>
    <property type="match status" value="1"/>
</dbReference>
<dbReference type="CDD" id="cd00254">
    <property type="entry name" value="LT-like"/>
    <property type="match status" value="1"/>
</dbReference>
<sequence length="630" mass="66797">MKSTRDNSEQTAKFMEQQGKRASSFFGLIQKELLALVGLSLTATGVTSFVKNTTNGLMEISTQSKALRMSAQELDGWRKAAEAAGSSAEKMSGTLGGLQTNLEAMRQGKSTPMSEALAMLTASTGVTVDYNDNASQAMAKIASGLQKEKNQDRARTIAQMLGIDDATLQSIQRGEFMPNVQKYTAKSGITDQDIDTARKFNVQWTELHQNLEKTGYVIFNALSPYVQQFTNYLQELATWLSSHPQEIKSAIRSVLDTFSEIASYVHKGVEAVSGWKNAFEILIGLKVASWVLGVVGAFGSLLKLGAGAAAGSGAAAAGSGVVMAIAKRVGLLSLLAPSDTQSQTEEMSELERLKRKNWSANNPGIAYPESQSQHQLEQINDTQQQGNSAQDRQHQDEKSFWSKALDMLGKIGDAIITPAGAASMTPNIPGVTAPQASGKGKAMLDWMSGEFGQLEAKYGLPAGLLKSVATVESGGNQYAVSGAGAQGLFQLMPGTARDLGLSGNDSFDPHKSAQAAAKYLNQLLSQTGGDLNKALAAYNWGIGNVQRKGLGNAPLETQMYVPKVLAGMPTGAAATAPRYQSPITQQSAAPVYNFGQVTVTSNPTSASALSKDLQQQAGNRSRVLGFTAGN</sequence>
<evidence type="ECO:0000313" key="4">
    <source>
        <dbReference type="EMBL" id="QDX31941.1"/>
    </source>
</evidence>
<dbReference type="PANTHER" id="PTHR37423">
    <property type="entry name" value="SOLUBLE LYTIC MUREIN TRANSGLYCOSYLASE-RELATED"/>
    <property type="match status" value="1"/>
</dbReference>
<reference evidence="4 5" key="1">
    <citation type="journal article" date="2019" name="Environ. Microbiol.">
        <title>The phytopathogenic nature of Dickeya aquatica 174/2 and the dynamic early evolution of Dickeya pathogenicity.</title>
        <authorList>
            <person name="Duprey A."/>
            <person name="Taib N."/>
            <person name="Leonard S."/>
            <person name="Garin T."/>
            <person name="Flandrois J.P."/>
            <person name="Nasser W."/>
            <person name="Brochier-Armanet C."/>
            <person name="Reverchon S."/>
        </authorList>
    </citation>
    <scope>NUCLEOTIDE SEQUENCE [LARGE SCALE GENOMIC DNA]</scope>
    <source>
        <strain evidence="4 5">NCPPB 569</strain>
    </source>
</reference>
<evidence type="ECO:0000256" key="2">
    <source>
        <dbReference type="SAM" id="MobiDB-lite"/>
    </source>
</evidence>
<name>A0A5B8IES8_9GAMM</name>
<organism evidence="4 5">
    <name type="scientific">Dickeya poaceiphila</name>
    <dbReference type="NCBI Taxonomy" id="568768"/>
    <lineage>
        <taxon>Bacteria</taxon>
        <taxon>Pseudomonadati</taxon>
        <taxon>Pseudomonadota</taxon>
        <taxon>Gammaproteobacteria</taxon>
        <taxon>Enterobacterales</taxon>
        <taxon>Pectobacteriaceae</taxon>
        <taxon>Dickeya</taxon>
    </lineage>
</organism>
<feature type="compositionally biased region" description="Polar residues" evidence="2">
    <location>
        <begin position="369"/>
        <end position="390"/>
    </location>
</feature>